<dbReference type="AlphaFoldDB" id="A0A3P3Y194"/>
<reference evidence="2 3" key="1">
    <citation type="submission" date="2018-03" db="EMBL/GenBank/DDBJ databases">
        <authorList>
            <person name="Fogelqvist J."/>
        </authorList>
    </citation>
    <scope>NUCLEOTIDE SEQUENCE [LARGE SCALE GENOMIC DNA]</scope>
</reference>
<dbReference type="EMBL" id="OVEO01000002">
    <property type="protein sequence ID" value="SPQ93929.1"/>
    <property type="molecule type" value="Genomic_DNA"/>
</dbReference>
<proteinExistence type="predicted"/>
<evidence type="ECO:0000313" key="2">
    <source>
        <dbReference type="EMBL" id="SPQ93929.1"/>
    </source>
</evidence>
<gene>
    <name evidence="2" type="ORF">PLBR_LOCUS1144</name>
</gene>
<feature type="region of interest" description="Disordered" evidence="1">
    <location>
        <begin position="220"/>
        <end position="248"/>
    </location>
</feature>
<name>A0A3P3Y194_PLABS</name>
<evidence type="ECO:0000256" key="1">
    <source>
        <dbReference type="SAM" id="MobiDB-lite"/>
    </source>
</evidence>
<evidence type="ECO:0000313" key="3">
    <source>
        <dbReference type="Proteomes" id="UP000290189"/>
    </source>
</evidence>
<feature type="compositionally biased region" description="Basic and acidic residues" evidence="1">
    <location>
        <begin position="232"/>
        <end position="248"/>
    </location>
</feature>
<geneLocation type="mitochondrion" evidence="2"/>
<dbReference type="Proteomes" id="UP000290189">
    <property type="component" value="Unassembled WGS sequence"/>
</dbReference>
<keyword evidence="2" id="KW-0496">Mitochondrion</keyword>
<sequence>MFRPELVHQALFGSCTADGRVAPNVLAFYQQFLTPEQIATVYRDLLLYASEIPEDVFGLDPNRYLHIRSGQVVMFQNPLAKIAISTDSSSSPPRHDVVLDDAALQLWGYSADQIEHLQRMHLRPPDQWNPYLPGMLSFLMVLFTPASASTIVANRLCAIFFQARHTAFPVTIIRSNGQIVPVHCSFDNFLQEAHLVLYIYSFREDVATPIEQTLLRLDAPAGTQAPSDGQFEEAKGDDGESRRRDPPG</sequence>
<protein>
    <submittedName>
        <fullName evidence="2">Uncharacterized protein</fullName>
    </submittedName>
</protein>
<accession>A0A3P3Y194</accession>
<organism evidence="2 3">
    <name type="scientific">Plasmodiophora brassicae</name>
    <name type="common">Clubroot disease agent</name>
    <dbReference type="NCBI Taxonomy" id="37360"/>
    <lineage>
        <taxon>Eukaryota</taxon>
        <taxon>Sar</taxon>
        <taxon>Rhizaria</taxon>
        <taxon>Endomyxa</taxon>
        <taxon>Phytomyxea</taxon>
        <taxon>Plasmodiophorida</taxon>
        <taxon>Plasmodiophoridae</taxon>
        <taxon>Plasmodiophora</taxon>
    </lineage>
</organism>